<feature type="compositionally biased region" description="Basic and acidic residues" evidence="1">
    <location>
        <begin position="1"/>
        <end position="12"/>
    </location>
</feature>
<dbReference type="Proteomes" id="UP000268233">
    <property type="component" value="Unassembled WGS sequence"/>
</dbReference>
<dbReference type="EMBL" id="RBWW01000001">
    <property type="protein sequence ID" value="RKS80875.1"/>
    <property type="molecule type" value="Genomic_DNA"/>
</dbReference>
<feature type="transmembrane region" description="Helical" evidence="2">
    <location>
        <begin position="176"/>
        <end position="199"/>
    </location>
</feature>
<comment type="caution">
    <text evidence="4">The sequence shown here is derived from an EMBL/GenBank/DDBJ whole genome shotgun (WGS) entry which is preliminary data.</text>
</comment>
<evidence type="ECO:0000313" key="4">
    <source>
        <dbReference type="EMBL" id="RKS80875.1"/>
    </source>
</evidence>
<dbReference type="AlphaFoldDB" id="A0A495R0N3"/>
<feature type="compositionally biased region" description="Basic and acidic residues" evidence="1">
    <location>
        <begin position="35"/>
        <end position="76"/>
    </location>
</feature>
<reference evidence="4 5" key="1">
    <citation type="submission" date="2018-10" db="EMBL/GenBank/DDBJ databases">
        <title>Genomic Encyclopedia of Archaeal and Bacterial Type Strains, Phase II (KMG-II): from individual species to whole genera.</title>
        <authorList>
            <person name="Goeker M."/>
        </authorList>
    </citation>
    <scope>NUCLEOTIDE SEQUENCE [LARGE SCALE GENOMIC DNA]</scope>
    <source>
        <strain evidence="4 5">DSM 11927</strain>
    </source>
</reference>
<name>A0A495R0N3_9EURY</name>
<dbReference type="Pfam" id="PF12072">
    <property type="entry name" value="RNase_Y_N"/>
    <property type="match status" value="1"/>
</dbReference>
<accession>A0A495R0N3</accession>
<dbReference type="GeneID" id="64823750"/>
<evidence type="ECO:0000256" key="1">
    <source>
        <dbReference type="SAM" id="MobiDB-lite"/>
    </source>
</evidence>
<keyword evidence="2" id="KW-0812">Transmembrane</keyword>
<keyword evidence="5" id="KW-1185">Reference proteome</keyword>
<feature type="compositionally biased region" description="Basic and acidic residues" evidence="1">
    <location>
        <begin position="83"/>
        <end position="106"/>
    </location>
</feature>
<gene>
    <name evidence="4" type="ORF">BDK61_0134</name>
</gene>
<protein>
    <submittedName>
        <fullName evidence="4">Ribonuclease Y</fullName>
    </submittedName>
</protein>
<proteinExistence type="predicted"/>
<dbReference type="InterPro" id="IPR022711">
    <property type="entry name" value="RNase_Y_N"/>
</dbReference>
<feature type="region of interest" description="Disordered" evidence="1">
    <location>
        <begin position="1"/>
        <end position="106"/>
    </location>
</feature>
<organism evidence="4 5">
    <name type="scientific">Haloarcula quadrata</name>
    <dbReference type="NCBI Taxonomy" id="182779"/>
    <lineage>
        <taxon>Archaea</taxon>
        <taxon>Methanobacteriati</taxon>
        <taxon>Methanobacteriota</taxon>
        <taxon>Stenosarchaea group</taxon>
        <taxon>Halobacteria</taxon>
        <taxon>Halobacteriales</taxon>
        <taxon>Haloarculaceae</taxon>
        <taxon>Haloarcula</taxon>
    </lineage>
</organism>
<dbReference type="Gene3D" id="1.10.287.1490">
    <property type="match status" value="1"/>
</dbReference>
<evidence type="ECO:0000259" key="3">
    <source>
        <dbReference type="Pfam" id="PF12072"/>
    </source>
</evidence>
<sequence length="235" mass="25829">MADNTDPDHEEAQPAADYEADDDSTVDDSADDSTVDDRPTEREREFAQMQRRLNEREMGLDQRSAELDRREEKSDAREEELDRQEAELDEREYRLDEREAALDDRETDLDKREAELTEYDAQLSERAAELDEHEETLNTYLSEQMSDLEETVTGTMYDALERYENRSAGRFGPTGTMLVGLAGVALVVAGIGFGALASAGTAPFSAGGTTANLVIAAVVAIVGLALNLGTVAGKI</sequence>
<evidence type="ECO:0000313" key="5">
    <source>
        <dbReference type="Proteomes" id="UP000268233"/>
    </source>
</evidence>
<keyword evidence="2" id="KW-1133">Transmembrane helix</keyword>
<evidence type="ECO:0000256" key="2">
    <source>
        <dbReference type="SAM" id="Phobius"/>
    </source>
</evidence>
<feature type="domain" description="Ribonuclease Y N-terminal" evidence="3">
    <location>
        <begin position="78"/>
        <end position="151"/>
    </location>
</feature>
<feature type="compositionally biased region" description="Acidic residues" evidence="1">
    <location>
        <begin position="18"/>
        <end position="34"/>
    </location>
</feature>
<dbReference type="RefSeq" id="WP_004964923.1">
    <property type="nucleotide sequence ID" value="NZ_RBWW01000001.1"/>
</dbReference>
<feature type="transmembrane region" description="Helical" evidence="2">
    <location>
        <begin position="211"/>
        <end position="232"/>
    </location>
</feature>
<keyword evidence="2" id="KW-0472">Membrane</keyword>